<dbReference type="AlphaFoldDB" id="A0A2D1R0Z8"/>
<sequence>MWLRVEARSGWMGIKRYELTEAQWARIALLLPGKAGDPGRTGSDNRLFVNGCLWILRSGAHWCDLPERYTRWKTVHRRFSRWCHAGVWERAGPGVFWRWL</sequence>
<accession>A0A2D1R0Z8</accession>
<dbReference type="Proteomes" id="UP000037029">
    <property type="component" value="Chromosome"/>
</dbReference>
<feature type="domain" description="Insertion element IS402-like" evidence="1">
    <location>
        <begin position="19"/>
        <end position="90"/>
    </location>
</feature>
<dbReference type="PANTHER" id="PTHR46637:SF1">
    <property type="entry name" value="BLL5188 PROTEIN"/>
    <property type="match status" value="1"/>
</dbReference>
<organism evidence="2 3">
    <name type="scientific">Sphingobium yanoikuyae</name>
    <name type="common">Sphingomonas yanoikuyae</name>
    <dbReference type="NCBI Taxonomy" id="13690"/>
    <lineage>
        <taxon>Bacteria</taxon>
        <taxon>Pseudomonadati</taxon>
        <taxon>Pseudomonadota</taxon>
        <taxon>Alphaproteobacteria</taxon>
        <taxon>Sphingomonadales</taxon>
        <taxon>Sphingomonadaceae</taxon>
        <taxon>Sphingobium</taxon>
    </lineage>
</organism>
<dbReference type="PANTHER" id="PTHR46637">
    <property type="entry name" value="TIS1421-TRANSPOSASE PROTEIN A"/>
    <property type="match status" value="1"/>
</dbReference>
<evidence type="ECO:0000259" key="1">
    <source>
        <dbReference type="Pfam" id="PF13340"/>
    </source>
</evidence>
<evidence type="ECO:0000313" key="2">
    <source>
        <dbReference type="EMBL" id="ATP18525.1"/>
    </source>
</evidence>
<dbReference type="InterPro" id="IPR052909">
    <property type="entry name" value="Transposase_6_like"/>
</dbReference>
<proteinExistence type="predicted"/>
<dbReference type="InterPro" id="IPR025161">
    <property type="entry name" value="IS402-like_dom"/>
</dbReference>
<protein>
    <recommendedName>
        <fullName evidence="1">Insertion element IS402-like domain-containing protein</fullName>
    </recommendedName>
</protein>
<dbReference type="EMBL" id="CP020925">
    <property type="protein sequence ID" value="ATP18525.1"/>
    <property type="molecule type" value="Genomic_DNA"/>
</dbReference>
<reference evidence="2 3" key="1">
    <citation type="submission" date="2017-04" db="EMBL/GenBank/DDBJ databases">
        <title>Characterization, genome and methylation analysis of a phthalic acid esters degrading strain Sphingobium yanoikuyae SHJ.</title>
        <authorList>
            <person name="Feng L."/>
        </authorList>
    </citation>
    <scope>NUCLEOTIDE SEQUENCE [LARGE SCALE GENOMIC DNA]</scope>
    <source>
        <strain evidence="2 3">SHJ</strain>
    </source>
</reference>
<name>A0A2D1R0Z8_SPHYA</name>
<evidence type="ECO:0000313" key="3">
    <source>
        <dbReference type="Proteomes" id="UP000037029"/>
    </source>
</evidence>
<gene>
    <name evidence="2" type="ORF">BV87_09070</name>
</gene>
<dbReference type="Pfam" id="PF13340">
    <property type="entry name" value="DUF4096"/>
    <property type="match status" value="1"/>
</dbReference>